<evidence type="ECO:0000313" key="2">
    <source>
        <dbReference type="Proteomes" id="UP000729402"/>
    </source>
</evidence>
<reference evidence="1" key="1">
    <citation type="journal article" date="2021" name="bioRxiv">
        <title>Whole Genome Assembly and Annotation of Northern Wild Rice, Zizania palustris L., Supports a Whole Genome Duplication in the Zizania Genus.</title>
        <authorList>
            <person name="Haas M."/>
            <person name="Kono T."/>
            <person name="Macchietto M."/>
            <person name="Millas R."/>
            <person name="McGilp L."/>
            <person name="Shao M."/>
            <person name="Duquette J."/>
            <person name="Hirsch C.N."/>
            <person name="Kimball J."/>
        </authorList>
    </citation>
    <scope>NUCLEOTIDE SEQUENCE</scope>
    <source>
        <tissue evidence="1">Fresh leaf tissue</tissue>
    </source>
</reference>
<dbReference type="AlphaFoldDB" id="A0A8J5SDJ3"/>
<proteinExistence type="predicted"/>
<name>A0A8J5SDJ3_ZIZPA</name>
<dbReference type="EMBL" id="JAAALK010000283">
    <property type="protein sequence ID" value="KAG8069898.1"/>
    <property type="molecule type" value="Genomic_DNA"/>
</dbReference>
<evidence type="ECO:0000313" key="1">
    <source>
        <dbReference type="EMBL" id="KAG8069898.1"/>
    </source>
</evidence>
<protein>
    <submittedName>
        <fullName evidence="1">Uncharacterized protein</fullName>
    </submittedName>
</protein>
<organism evidence="1 2">
    <name type="scientific">Zizania palustris</name>
    <name type="common">Northern wild rice</name>
    <dbReference type="NCBI Taxonomy" id="103762"/>
    <lineage>
        <taxon>Eukaryota</taxon>
        <taxon>Viridiplantae</taxon>
        <taxon>Streptophyta</taxon>
        <taxon>Embryophyta</taxon>
        <taxon>Tracheophyta</taxon>
        <taxon>Spermatophyta</taxon>
        <taxon>Magnoliopsida</taxon>
        <taxon>Liliopsida</taxon>
        <taxon>Poales</taxon>
        <taxon>Poaceae</taxon>
        <taxon>BOP clade</taxon>
        <taxon>Oryzoideae</taxon>
        <taxon>Oryzeae</taxon>
        <taxon>Zizaniinae</taxon>
        <taxon>Zizania</taxon>
    </lineage>
</organism>
<dbReference type="Proteomes" id="UP000729402">
    <property type="component" value="Unassembled WGS sequence"/>
</dbReference>
<gene>
    <name evidence="1" type="ORF">GUJ93_ZPchr0006g45708</name>
</gene>
<keyword evidence="2" id="KW-1185">Reference proteome</keyword>
<sequence>MYWIIAGAEHGKKCGAMRSTRLLCGGDSGADDCLHWCVKEGYATGKCFDVSSSSCTCVTLCSGAHQKQGDLPLPAPEPTGRQA</sequence>
<accession>A0A8J5SDJ3</accession>
<reference evidence="1" key="2">
    <citation type="submission" date="2021-02" db="EMBL/GenBank/DDBJ databases">
        <authorList>
            <person name="Kimball J.A."/>
            <person name="Haas M.W."/>
            <person name="Macchietto M."/>
            <person name="Kono T."/>
            <person name="Duquette J."/>
            <person name="Shao M."/>
        </authorList>
    </citation>
    <scope>NUCLEOTIDE SEQUENCE</scope>
    <source>
        <tissue evidence="1">Fresh leaf tissue</tissue>
    </source>
</reference>
<comment type="caution">
    <text evidence="1">The sequence shown here is derived from an EMBL/GenBank/DDBJ whole genome shotgun (WGS) entry which is preliminary data.</text>
</comment>